<keyword evidence="12" id="KW-1185">Reference proteome</keyword>
<dbReference type="InterPro" id="IPR007867">
    <property type="entry name" value="GMC_OxRtase_C"/>
</dbReference>
<dbReference type="InterPro" id="IPR000172">
    <property type="entry name" value="GMC_OxRdtase_N"/>
</dbReference>
<comment type="similarity">
    <text evidence="2 7">Belongs to the GMC oxidoreductase family.</text>
</comment>
<dbReference type="PANTHER" id="PTHR11552:SF201">
    <property type="entry name" value="GLUCOSE-METHANOL-CHOLINE OXIDOREDUCTASE N-TERMINAL DOMAIN-CONTAINING PROTEIN"/>
    <property type="match status" value="1"/>
</dbReference>
<evidence type="ECO:0000256" key="7">
    <source>
        <dbReference type="RuleBase" id="RU003968"/>
    </source>
</evidence>
<dbReference type="PROSITE" id="PS00624">
    <property type="entry name" value="GMC_OXRED_2"/>
    <property type="match status" value="1"/>
</dbReference>
<dbReference type="Gene3D" id="3.30.560.10">
    <property type="entry name" value="Glucose Oxidase, domain 3"/>
    <property type="match status" value="1"/>
</dbReference>
<evidence type="ECO:0000313" key="12">
    <source>
        <dbReference type="Proteomes" id="UP000481861"/>
    </source>
</evidence>
<protein>
    <submittedName>
        <fullName evidence="11">Glucose-methanol-choline oxidoreductase-like protein</fullName>
    </submittedName>
</protein>
<dbReference type="InterPro" id="IPR012132">
    <property type="entry name" value="GMC_OxRdtase"/>
</dbReference>
<dbReference type="AlphaFoldDB" id="A0A7C8M6G4"/>
<dbReference type="Pfam" id="PF00732">
    <property type="entry name" value="GMC_oxred_N"/>
    <property type="match status" value="1"/>
</dbReference>
<evidence type="ECO:0000256" key="5">
    <source>
        <dbReference type="ARBA" id="ARBA00023002"/>
    </source>
</evidence>
<evidence type="ECO:0000256" key="8">
    <source>
        <dbReference type="SAM" id="SignalP"/>
    </source>
</evidence>
<dbReference type="Pfam" id="PF05199">
    <property type="entry name" value="GMC_oxred_C"/>
    <property type="match status" value="1"/>
</dbReference>
<evidence type="ECO:0000259" key="10">
    <source>
        <dbReference type="PROSITE" id="PS00624"/>
    </source>
</evidence>
<dbReference type="OrthoDB" id="269227at2759"/>
<dbReference type="SUPFAM" id="SSF51905">
    <property type="entry name" value="FAD/NAD(P)-binding domain"/>
    <property type="match status" value="1"/>
</dbReference>
<dbReference type="EMBL" id="JAADJZ010000010">
    <property type="protein sequence ID" value="KAF2871940.1"/>
    <property type="molecule type" value="Genomic_DNA"/>
</dbReference>
<evidence type="ECO:0000256" key="4">
    <source>
        <dbReference type="ARBA" id="ARBA00022827"/>
    </source>
</evidence>
<keyword evidence="4 6" id="KW-0274">FAD</keyword>
<dbReference type="GO" id="GO:0050660">
    <property type="term" value="F:flavin adenine dinucleotide binding"/>
    <property type="evidence" value="ECO:0007669"/>
    <property type="project" value="InterPro"/>
</dbReference>
<evidence type="ECO:0000259" key="9">
    <source>
        <dbReference type="PROSITE" id="PS00623"/>
    </source>
</evidence>
<evidence type="ECO:0000256" key="6">
    <source>
        <dbReference type="PIRSR" id="PIRSR000137-2"/>
    </source>
</evidence>
<feature type="chain" id="PRO_5028857909" evidence="8">
    <location>
        <begin position="30"/>
        <end position="634"/>
    </location>
</feature>
<dbReference type="Gene3D" id="3.50.50.60">
    <property type="entry name" value="FAD/NAD(P)-binding domain"/>
    <property type="match status" value="1"/>
</dbReference>
<dbReference type="PROSITE" id="PS00623">
    <property type="entry name" value="GMC_OXRED_1"/>
    <property type="match status" value="1"/>
</dbReference>
<dbReference type="SUPFAM" id="SSF54373">
    <property type="entry name" value="FAD-linked reductases, C-terminal domain"/>
    <property type="match status" value="1"/>
</dbReference>
<feature type="domain" description="Glucose-methanol-choline oxidoreductase N-terminal" evidence="9">
    <location>
        <begin position="109"/>
        <end position="132"/>
    </location>
</feature>
<reference evidence="11 12" key="1">
    <citation type="submission" date="2020-01" db="EMBL/GenBank/DDBJ databases">
        <authorList>
            <consortium name="DOE Joint Genome Institute"/>
            <person name="Haridas S."/>
            <person name="Albert R."/>
            <person name="Binder M."/>
            <person name="Bloem J."/>
            <person name="Labutti K."/>
            <person name="Salamov A."/>
            <person name="Andreopoulos B."/>
            <person name="Baker S.E."/>
            <person name="Barry K."/>
            <person name="Bills G."/>
            <person name="Bluhm B.H."/>
            <person name="Cannon C."/>
            <person name="Castanera R."/>
            <person name="Culley D.E."/>
            <person name="Daum C."/>
            <person name="Ezra D."/>
            <person name="Gonzalez J.B."/>
            <person name="Henrissat B."/>
            <person name="Kuo A."/>
            <person name="Liang C."/>
            <person name="Lipzen A."/>
            <person name="Lutzoni F."/>
            <person name="Magnuson J."/>
            <person name="Mondo S."/>
            <person name="Nolan M."/>
            <person name="Ohm R."/>
            <person name="Pangilinan J."/>
            <person name="Park H.-J.H."/>
            <person name="Ramirez L."/>
            <person name="Alfaro M."/>
            <person name="Sun H."/>
            <person name="Tritt A."/>
            <person name="Yoshinaga Y."/>
            <person name="Zwiers L.-H.L."/>
            <person name="Turgeon B.G."/>
            <person name="Goodwin S.B."/>
            <person name="Spatafora J.W."/>
            <person name="Crous P.W."/>
            <person name="Grigoriev I.V."/>
        </authorList>
    </citation>
    <scope>NUCLEOTIDE SEQUENCE [LARGE SCALE GENOMIC DNA]</scope>
    <source>
        <strain evidence="11 12">CBS 611.86</strain>
    </source>
</reference>
<keyword evidence="8" id="KW-0732">Signal</keyword>
<evidence type="ECO:0000313" key="11">
    <source>
        <dbReference type="EMBL" id="KAF2871940.1"/>
    </source>
</evidence>
<comment type="cofactor">
    <cofactor evidence="1 6">
        <name>FAD</name>
        <dbReference type="ChEBI" id="CHEBI:57692"/>
    </cofactor>
</comment>
<feature type="domain" description="Glucose-methanol-choline oxidoreductase N-terminal" evidence="10">
    <location>
        <begin position="299"/>
        <end position="313"/>
    </location>
</feature>
<dbReference type="InterPro" id="IPR036188">
    <property type="entry name" value="FAD/NAD-bd_sf"/>
</dbReference>
<comment type="caution">
    <text evidence="11">The sequence shown here is derived from an EMBL/GenBank/DDBJ whole genome shotgun (WGS) entry which is preliminary data.</text>
</comment>
<evidence type="ECO:0000256" key="3">
    <source>
        <dbReference type="ARBA" id="ARBA00022630"/>
    </source>
</evidence>
<organism evidence="11 12">
    <name type="scientific">Massariosphaeria phaeospora</name>
    <dbReference type="NCBI Taxonomy" id="100035"/>
    <lineage>
        <taxon>Eukaryota</taxon>
        <taxon>Fungi</taxon>
        <taxon>Dikarya</taxon>
        <taxon>Ascomycota</taxon>
        <taxon>Pezizomycotina</taxon>
        <taxon>Dothideomycetes</taxon>
        <taxon>Pleosporomycetidae</taxon>
        <taxon>Pleosporales</taxon>
        <taxon>Pleosporales incertae sedis</taxon>
        <taxon>Massariosphaeria</taxon>
    </lineage>
</organism>
<evidence type="ECO:0000256" key="1">
    <source>
        <dbReference type="ARBA" id="ARBA00001974"/>
    </source>
</evidence>
<dbReference type="GO" id="GO:0016614">
    <property type="term" value="F:oxidoreductase activity, acting on CH-OH group of donors"/>
    <property type="evidence" value="ECO:0007669"/>
    <property type="project" value="InterPro"/>
</dbReference>
<keyword evidence="3 7" id="KW-0285">Flavoprotein</keyword>
<proteinExistence type="inferred from homology"/>
<evidence type="ECO:0000256" key="2">
    <source>
        <dbReference type="ARBA" id="ARBA00010790"/>
    </source>
</evidence>
<dbReference type="PIRSF" id="PIRSF000137">
    <property type="entry name" value="Alcohol_oxidase"/>
    <property type="match status" value="1"/>
</dbReference>
<accession>A0A7C8M6G4</accession>
<sequence>MMGPMVNAVASLSVWLQLAFVQSVTTAAAKEYDYIIVGGGTAGLVLANRLSANAAVQVLVLEAGGNDLVDPRSVIPALWQSALGTTLDWDYLTTPQPGLNSRAIGQPQGRSLGGSSAINGLAYIPPSAIGIDQWSKLGNNNWDWDTLEPYYTKSRNVTYPTAATSAYLGLDATLQSGSAGPVHVSYSGKLDEPIPAAWLQAFQQLGWGGSANPFSGKVTGGFTCAGTIDAASQTRSHAGTAYYAPVATRANLEVRTGALVEKILLRKEGADVVAYGVRFTAGNETVSVAASKDVILAAGAFGSPKLLELSGIGSKKILEPLGIEVVVESPSVGQNLQDHLMTGISYEVIDGLETLDDLRRQVPEAIQAAMEEYQQNRTGPFTIGGIGSFAVMPVPDFQTDEGKAELEQLLEKNGPNPSSNQPIEQEYFDFVKSIVSSRDEGSAAFWITPVQTNFTVNGSAAQVGQTPQPGNYLTIGATLLHPFSRGHSHITSNDASARPAIDTQYFSNALDAEVFARHIQFIERLAQSPPLRALIKDPVNGRRINAPLAAAHTLEQARAWAKAGSVSNWHPVGTCAMLPREKGGVVGGDLRVHGVERGLRVVDSSVIPVITRANTQSTVYAVAERAADIILGEG</sequence>
<feature type="binding site" evidence="6">
    <location>
        <begin position="569"/>
        <end position="570"/>
    </location>
    <ligand>
        <name>FAD</name>
        <dbReference type="ChEBI" id="CHEBI:57692"/>
    </ligand>
</feature>
<feature type="binding site" evidence="6">
    <location>
        <position position="260"/>
    </location>
    <ligand>
        <name>FAD</name>
        <dbReference type="ChEBI" id="CHEBI:57692"/>
    </ligand>
</feature>
<gene>
    <name evidence="11" type="ORF">BDV95DRAFT_594225</name>
</gene>
<dbReference type="PANTHER" id="PTHR11552">
    <property type="entry name" value="GLUCOSE-METHANOL-CHOLINE GMC OXIDOREDUCTASE"/>
    <property type="match status" value="1"/>
</dbReference>
<name>A0A7C8M6G4_9PLEO</name>
<dbReference type="Proteomes" id="UP000481861">
    <property type="component" value="Unassembled WGS sequence"/>
</dbReference>
<keyword evidence="5" id="KW-0560">Oxidoreductase</keyword>
<feature type="signal peptide" evidence="8">
    <location>
        <begin position="1"/>
        <end position="29"/>
    </location>
</feature>